<accession>A0ABM7Z542</accession>
<evidence type="ECO:0000259" key="1">
    <source>
        <dbReference type="PROSITE" id="PS51733"/>
    </source>
</evidence>
<dbReference type="Gene3D" id="3.30.930.10">
    <property type="entry name" value="Bira Bifunctional Protein, Domain 2"/>
    <property type="match status" value="1"/>
</dbReference>
<dbReference type="CDD" id="cd16443">
    <property type="entry name" value="LplA"/>
    <property type="match status" value="1"/>
</dbReference>
<proteinExistence type="predicted"/>
<sequence>MHSNQVWRLIPLLEAAGNVQMAIDRWLLEQHQSGKHPPTLRFYTWSPPAISLGYHQRQYPEYWQNLIWQGQKLDLVQRPTGGRAVLHQGDLTYAIVTSGLTGSRLQVYETICEFLIQGWRSLGVELHYGTAGRGYIHNPNCFGTATSADLVLPDGGKLIGSAQLRRSGVILQHGSIRLQPDAELFTQVFGTESFTTVQLHQGLTVEKIIAALVTAASNCFDMQIELQPLSQSEWEAILAYQP</sequence>
<dbReference type="Pfam" id="PF21948">
    <property type="entry name" value="LplA-B_cat"/>
    <property type="match status" value="1"/>
</dbReference>
<dbReference type="RefSeq" id="WP_251955872.1">
    <property type="nucleotide sequence ID" value="NZ_AP025732.1"/>
</dbReference>
<dbReference type="PANTHER" id="PTHR43679">
    <property type="entry name" value="OCTANOYLTRANSFERASE LIPM-RELATED"/>
    <property type="match status" value="1"/>
</dbReference>
<evidence type="ECO:0000313" key="2">
    <source>
        <dbReference type="EMBL" id="BDI18170.1"/>
    </source>
</evidence>
<dbReference type="PROSITE" id="PS51733">
    <property type="entry name" value="BPL_LPL_CATALYTIC"/>
    <property type="match status" value="1"/>
</dbReference>
<dbReference type="SUPFAM" id="SSF55681">
    <property type="entry name" value="Class II aaRS and biotin synthetases"/>
    <property type="match status" value="1"/>
</dbReference>
<dbReference type="InterPro" id="IPR045864">
    <property type="entry name" value="aa-tRNA-synth_II/BPL/LPL"/>
</dbReference>
<evidence type="ECO:0000313" key="3">
    <source>
        <dbReference type="Proteomes" id="UP001055453"/>
    </source>
</evidence>
<dbReference type="Proteomes" id="UP001055453">
    <property type="component" value="Chromosome"/>
</dbReference>
<protein>
    <recommendedName>
        <fullName evidence="1">BPL/LPL catalytic domain-containing protein</fullName>
    </recommendedName>
</protein>
<dbReference type="PANTHER" id="PTHR43679:SF2">
    <property type="entry name" value="OCTANOYL-[GCVH]:PROTEIN N-OCTANOYLTRANSFERASE"/>
    <property type="match status" value="1"/>
</dbReference>
<feature type="domain" description="BPL/LPL catalytic" evidence="1">
    <location>
        <begin position="34"/>
        <end position="224"/>
    </location>
</feature>
<keyword evidence="3" id="KW-1185">Reference proteome</keyword>
<reference evidence="2" key="1">
    <citation type="submission" date="2022-04" db="EMBL/GenBank/DDBJ databases">
        <title>Complete genome sequence of a cyanobacterium, Nostoc sp. SO-36, isolated in Antarctica.</title>
        <authorList>
            <person name="Kanesaki Y."/>
            <person name="Effendi D."/>
            <person name="Sakamoto T."/>
            <person name="Ohtani S."/>
            <person name="Awai K."/>
        </authorList>
    </citation>
    <scope>NUCLEOTIDE SEQUENCE</scope>
    <source>
        <strain evidence="2">SO-36</strain>
    </source>
</reference>
<organism evidence="2 3">
    <name type="scientific">Nostoc cf. commune SO-36</name>
    <dbReference type="NCBI Taxonomy" id="449208"/>
    <lineage>
        <taxon>Bacteria</taxon>
        <taxon>Bacillati</taxon>
        <taxon>Cyanobacteriota</taxon>
        <taxon>Cyanophyceae</taxon>
        <taxon>Nostocales</taxon>
        <taxon>Nostocaceae</taxon>
        <taxon>Nostoc</taxon>
    </lineage>
</organism>
<gene>
    <name evidence="2" type="ORF">ANSO36C_39720</name>
</gene>
<dbReference type="InterPro" id="IPR004143">
    <property type="entry name" value="BPL_LPL_catalytic"/>
</dbReference>
<name>A0ABM7Z542_NOSCO</name>
<dbReference type="InterPro" id="IPR050664">
    <property type="entry name" value="Octanoyltrans_LipM/LipL"/>
</dbReference>
<dbReference type="EMBL" id="AP025732">
    <property type="protein sequence ID" value="BDI18170.1"/>
    <property type="molecule type" value="Genomic_DNA"/>
</dbReference>